<accession>A0ABT5TYZ7</accession>
<dbReference type="EMBL" id="JARACI010001079">
    <property type="protein sequence ID" value="MDD9207290.1"/>
    <property type="molecule type" value="Genomic_DNA"/>
</dbReference>
<dbReference type="InterPro" id="IPR043168">
    <property type="entry name" value="DegV_C"/>
</dbReference>
<comment type="caution">
    <text evidence="2">The sequence shown here is derived from an EMBL/GenBank/DDBJ whole genome shotgun (WGS) entry which is preliminary data.</text>
</comment>
<proteinExistence type="predicted"/>
<keyword evidence="3" id="KW-1185">Reference proteome</keyword>
<dbReference type="Pfam" id="PF02645">
    <property type="entry name" value="DegV"/>
    <property type="match status" value="1"/>
</dbReference>
<protein>
    <submittedName>
        <fullName evidence="2">DegV family protein</fullName>
    </submittedName>
</protein>
<dbReference type="PANTHER" id="PTHR33434">
    <property type="entry name" value="DEGV DOMAIN-CONTAINING PROTEIN DR_1986-RELATED"/>
    <property type="match status" value="1"/>
</dbReference>
<dbReference type="SUPFAM" id="SSF82549">
    <property type="entry name" value="DAK1/DegV-like"/>
    <property type="match status" value="1"/>
</dbReference>
<gene>
    <name evidence="2" type="ORF">PU560_12555</name>
</gene>
<evidence type="ECO:0000313" key="3">
    <source>
        <dbReference type="Proteomes" id="UP001165561"/>
    </source>
</evidence>
<name>A0ABT5TYZ7_9MICO</name>
<organism evidence="2 3">
    <name type="scientific">Georgenia halotolerans</name>
    <dbReference type="NCBI Taxonomy" id="3028317"/>
    <lineage>
        <taxon>Bacteria</taxon>
        <taxon>Bacillati</taxon>
        <taxon>Actinomycetota</taxon>
        <taxon>Actinomycetes</taxon>
        <taxon>Micrococcales</taxon>
        <taxon>Bogoriellaceae</taxon>
        <taxon>Georgenia</taxon>
    </lineage>
</organism>
<dbReference type="Gene3D" id="3.40.50.10170">
    <property type="match status" value="1"/>
</dbReference>
<keyword evidence="1" id="KW-0446">Lipid-binding</keyword>
<dbReference type="PROSITE" id="PS51482">
    <property type="entry name" value="DEGV"/>
    <property type="match status" value="1"/>
</dbReference>
<reference evidence="2" key="1">
    <citation type="submission" date="2023-02" db="EMBL/GenBank/DDBJ databases">
        <title>Georgenia sp.10Sc9-8, isolated from a soil sample collected from the Taklamakan desert.</title>
        <authorList>
            <person name="Liu S."/>
        </authorList>
    </citation>
    <scope>NUCLEOTIDE SEQUENCE</scope>
    <source>
        <strain evidence="2">10Sc9-8</strain>
    </source>
</reference>
<dbReference type="InterPro" id="IPR050270">
    <property type="entry name" value="DegV_domain_contain"/>
</dbReference>
<dbReference type="InterPro" id="IPR003797">
    <property type="entry name" value="DegV"/>
</dbReference>
<evidence type="ECO:0000313" key="2">
    <source>
        <dbReference type="EMBL" id="MDD9207290.1"/>
    </source>
</evidence>
<sequence>MPGPPVAVLTDSTASLPPEVAHAHRITVVPLHVAVGGRETLDGAAGGAQVATEMRSGSRVTTSQPSVAELVAGMTEALGPDGAELVCLHLSGELSGTVEVSRQAAEDVMAARPGCRVQVVDTRTVAGGTGLAALAAAEAAQHGRSSDAVAAVAREVAAKSLVLFAVPDLQHLLRGGRLRAATSVMGTALGIRPVLGIADGRVTVVEAVRGTARARRRMVARAVRWAGGPGAQVPHPPGERVRLAVHHFDAAEAAETLQDQLTAEVAETGAVVTEVVRSEVTAVVGAHAGPGVLAVVVAPVP</sequence>
<dbReference type="PANTHER" id="PTHR33434:SF2">
    <property type="entry name" value="FATTY ACID-BINDING PROTEIN TM_1468"/>
    <property type="match status" value="1"/>
</dbReference>
<dbReference type="Proteomes" id="UP001165561">
    <property type="component" value="Unassembled WGS sequence"/>
</dbReference>
<dbReference type="Gene3D" id="3.30.1180.10">
    <property type="match status" value="1"/>
</dbReference>
<dbReference type="NCBIfam" id="TIGR00762">
    <property type="entry name" value="DegV"/>
    <property type="match status" value="1"/>
</dbReference>
<evidence type="ECO:0000256" key="1">
    <source>
        <dbReference type="ARBA" id="ARBA00023121"/>
    </source>
</evidence>